<dbReference type="KEGG" id="mjl:Mjls_4598"/>
<dbReference type="AlphaFoldDB" id="A0A5Q5CME0"/>
<proteinExistence type="predicted"/>
<evidence type="ECO:0000313" key="1">
    <source>
        <dbReference type="EMBL" id="ABO00364.1"/>
    </source>
</evidence>
<evidence type="ECO:0008006" key="2">
    <source>
        <dbReference type="Google" id="ProtNLM"/>
    </source>
</evidence>
<reference evidence="1" key="1">
    <citation type="submission" date="2007-02" db="EMBL/GenBank/DDBJ databases">
        <title>Complete sequence of Mycobacterium sp. JLS.</title>
        <authorList>
            <consortium name="US DOE Joint Genome Institute"/>
            <person name="Copeland A."/>
            <person name="Lucas S."/>
            <person name="Lapidus A."/>
            <person name="Barry K."/>
            <person name="Detter J.C."/>
            <person name="Glavina del Rio T."/>
            <person name="Hammon N."/>
            <person name="Israni S."/>
            <person name="Dalin E."/>
            <person name="Tice H."/>
            <person name="Pitluck S."/>
            <person name="Chain P."/>
            <person name="Malfatti S."/>
            <person name="Shin M."/>
            <person name="Vergez L."/>
            <person name="Schmutz J."/>
            <person name="Larimer F."/>
            <person name="Land M."/>
            <person name="Hauser L."/>
            <person name="Kyrpides N."/>
            <person name="Mikhailova N."/>
            <person name="Miller C.D."/>
            <person name="Anderson A.J."/>
            <person name="Sims R.C."/>
            <person name="Richardson P."/>
        </authorList>
    </citation>
    <scope>NUCLEOTIDE SEQUENCE [LARGE SCALE GENOMIC DNA]</scope>
    <source>
        <strain evidence="1">JLS</strain>
    </source>
</reference>
<dbReference type="Gene3D" id="1.10.1070.20">
    <property type="match status" value="1"/>
</dbReference>
<sequence length="315" mass="35336">MRPSTLMSRQNEFVLDPWPVILVDDWSVAGLEAQGQHPHEWLKHPSQKRTWLFKPARSERDRSLGEDVAEKLASELARLIGIPAAPVELSVRDGVRGALVEDVRLPNWELQAGQALIPEVVPDYDPDDPGRRGHNIQTIRQALTRFAIPPGSNLPPAFRAFDAFAGYLVFDALIAHGDRHDRNWAVLVPPPETDYPEALCPSFDHAASLSFTLTDEMCAQHLHDGTVLRWASRGKAFRFEHRGGSRWQTLVDLAASAISVCEQTTRGFWRERIMSVESDLVMSLVAAAPDMSQIARDFTVELIMVNRGRLLDVLR</sequence>
<gene>
    <name evidence="1" type="ordered locus">Mjls_4598</name>
</gene>
<accession>A0A5Q5CME0</accession>
<protein>
    <recommendedName>
        <fullName evidence="2">HipA-like C-terminal domain-containing protein</fullName>
    </recommendedName>
</protein>
<dbReference type="EMBL" id="CP000580">
    <property type="protein sequence ID" value="ABO00364.1"/>
    <property type="molecule type" value="Genomic_DNA"/>
</dbReference>
<name>A0A5Q5CME0_MYCSJ</name>
<organism evidence="1">
    <name type="scientific">Mycobacterium sp. (strain JLS)</name>
    <dbReference type="NCBI Taxonomy" id="164757"/>
    <lineage>
        <taxon>Bacteria</taxon>
        <taxon>Bacillati</taxon>
        <taxon>Actinomycetota</taxon>
        <taxon>Actinomycetes</taxon>
        <taxon>Mycobacteriales</taxon>
        <taxon>Mycobacteriaceae</taxon>
        <taxon>Mycobacterium</taxon>
    </lineage>
</organism>